<proteinExistence type="inferred from homology"/>
<dbReference type="Pfam" id="PF01464">
    <property type="entry name" value="SLT"/>
    <property type="match status" value="1"/>
</dbReference>
<dbReference type="GO" id="GO:0016020">
    <property type="term" value="C:membrane"/>
    <property type="evidence" value="ECO:0007669"/>
    <property type="project" value="InterPro"/>
</dbReference>
<dbReference type="PROSITE" id="PS00922">
    <property type="entry name" value="TRANSGLYCOSYLASE"/>
    <property type="match status" value="1"/>
</dbReference>
<comment type="caution">
    <text evidence="3">The sequence shown here is derived from an EMBL/GenBank/DDBJ whole genome shotgun (WGS) entry which is preliminary data.</text>
</comment>
<comment type="similarity">
    <text evidence="1">Belongs to the transglycosylase Slt family.</text>
</comment>
<dbReference type="SMART" id="SM00671">
    <property type="entry name" value="SEL1"/>
    <property type="match status" value="2"/>
</dbReference>
<dbReference type="PANTHER" id="PTHR37423">
    <property type="entry name" value="SOLUBLE LYTIC MUREIN TRANSGLYCOSYLASE-RELATED"/>
    <property type="match status" value="1"/>
</dbReference>
<dbReference type="SUPFAM" id="SSF53955">
    <property type="entry name" value="Lysozyme-like"/>
    <property type="match status" value="1"/>
</dbReference>
<dbReference type="InterPro" id="IPR006597">
    <property type="entry name" value="Sel1-like"/>
</dbReference>
<dbReference type="PANTHER" id="PTHR37423:SF2">
    <property type="entry name" value="MEMBRANE-BOUND LYTIC MUREIN TRANSGLYCOSYLASE C"/>
    <property type="match status" value="1"/>
</dbReference>
<gene>
    <name evidence="3" type="ORF">GPA21_02565</name>
</gene>
<organism evidence="3 4">
    <name type="scientific">Azoarcus taiwanensis</name>
    <dbReference type="NCBI Taxonomy" id="666964"/>
    <lineage>
        <taxon>Bacteria</taxon>
        <taxon>Pseudomonadati</taxon>
        <taxon>Pseudomonadota</taxon>
        <taxon>Betaproteobacteria</taxon>
        <taxon>Rhodocyclales</taxon>
        <taxon>Zoogloeaceae</taxon>
        <taxon>Azoarcus</taxon>
    </lineage>
</organism>
<dbReference type="InterPro" id="IPR023346">
    <property type="entry name" value="Lysozyme-like_dom_sf"/>
</dbReference>
<dbReference type="Proteomes" id="UP000599523">
    <property type="component" value="Unassembled WGS sequence"/>
</dbReference>
<evidence type="ECO:0000259" key="2">
    <source>
        <dbReference type="Pfam" id="PF01464"/>
    </source>
</evidence>
<evidence type="ECO:0000313" key="4">
    <source>
        <dbReference type="Proteomes" id="UP000599523"/>
    </source>
</evidence>
<evidence type="ECO:0000313" key="3">
    <source>
        <dbReference type="EMBL" id="NMG01857.1"/>
    </source>
</evidence>
<dbReference type="GO" id="GO:0008933">
    <property type="term" value="F:peptidoglycan lytic transglycosylase activity"/>
    <property type="evidence" value="ECO:0007669"/>
    <property type="project" value="InterPro"/>
</dbReference>
<dbReference type="SUPFAM" id="SSF81901">
    <property type="entry name" value="HCP-like"/>
    <property type="match status" value="1"/>
</dbReference>
<dbReference type="EMBL" id="WTVM01000009">
    <property type="protein sequence ID" value="NMG01857.1"/>
    <property type="molecule type" value="Genomic_DNA"/>
</dbReference>
<reference evidence="3" key="1">
    <citation type="submission" date="2019-12" db="EMBL/GenBank/DDBJ databases">
        <title>Comparative genomics gives insights into the taxonomy of the Azoarcus-Aromatoleum group and reveals separate origins of nif in the plant-associated Azoarcus and non-plant-associated Aromatoleum sub-groups.</title>
        <authorList>
            <person name="Lafos M."/>
            <person name="Maluk M."/>
            <person name="Batista M."/>
            <person name="Junghare M."/>
            <person name="Carmona M."/>
            <person name="Faoro H."/>
            <person name="Cruz L.M."/>
            <person name="Battistoni F."/>
            <person name="De Souza E."/>
            <person name="Pedrosa F."/>
            <person name="Chen W.-M."/>
            <person name="Poole P.S."/>
            <person name="Dixon R.A."/>
            <person name="James E.K."/>
        </authorList>
    </citation>
    <scope>NUCLEOTIDE SEQUENCE</scope>
    <source>
        <strain evidence="3">NSC3</strain>
    </source>
</reference>
<dbReference type="Pfam" id="PF08238">
    <property type="entry name" value="Sel1"/>
    <property type="match status" value="2"/>
</dbReference>
<dbReference type="GO" id="GO:0000270">
    <property type="term" value="P:peptidoglycan metabolic process"/>
    <property type="evidence" value="ECO:0007669"/>
    <property type="project" value="InterPro"/>
</dbReference>
<dbReference type="AlphaFoldDB" id="A0A972F603"/>
<protein>
    <submittedName>
        <fullName evidence="3">Transglycosylase SLT domain-containing protein</fullName>
    </submittedName>
</protein>
<feature type="domain" description="Transglycosylase SLT" evidence="2">
    <location>
        <begin position="149"/>
        <end position="252"/>
    </location>
</feature>
<accession>A0A972F603</accession>
<dbReference type="CDD" id="cd00254">
    <property type="entry name" value="LT-like"/>
    <property type="match status" value="1"/>
</dbReference>
<dbReference type="InterPro" id="IPR000189">
    <property type="entry name" value="Transglyc_AS"/>
</dbReference>
<name>A0A972F603_9RHOO</name>
<dbReference type="InterPro" id="IPR011990">
    <property type="entry name" value="TPR-like_helical_dom_sf"/>
</dbReference>
<keyword evidence="4" id="KW-1185">Reference proteome</keyword>
<dbReference type="InterPro" id="IPR008258">
    <property type="entry name" value="Transglycosylase_SLT_dom_1"/>
</dbReference>
<dbReference type="Gene3D" id="1.25.40.10">
    <property type="entry name" value="Tetratricopeptide repeat domain"/>
    <property type="match status" value="1"/>
</dbReference>
<dbReference type="Gene3D" id="1.10.530.10">
    <property type="match status" value="1"/>
</dbReference>
<evidence type="ECO:0000256" key="1">
    <source>
        <dbReference type="ARBA" id="ARBA00007734"/>
    </source>
</evidence>
<sequence length="294" mass="31595">MVLLVGVLVTGAVQADPLRQGRAQDLAAQALAHEHGEGVARDLERAAELYCRAARLGDPESQFALGWMYANGRGLERDDEQAGALFALAAAKGHEQAARMLRFTGDGGGRSPSCMRGGGGFLAEASGDLESRINRLPADRRAIADLVVQLAERHEISPTLALAIALTESAMNPAAVSPKNAMGVMQLIPETAARFNVRNAFDPEQNIRGGLSYLRWLLAYFEGDIALAAAAYNAGEGAVERYRGVPPFRETQAYVQRIMQFVQHPEHPYDSSVVRPSAIMSTLRPVALALSDDS</sequence>